<feature type="non-terminal residue" evidence="1">
    <location>
        <position position="1"/>
    </location>
</feature>
<proteinExistence type="predicted"/>
<name>A0AAV0LSM3_9ROSI</name>
<evidence type="ECO:0000313" key="1">
    <source>
        <dbReference type="EMBL" id="CAI0437058.1"/>
    </source>
</evidence>
<organism evidence="1 2">
    <name type="scientific">Linum tenue</name>
    <dbReference type="NCBI Taxonomy" id="586396"/>
    <lineage>
        <taxon>Eukaryota</taxon>
        <taxon>Viridiplantae</taxon>
        <taxon>Streptophyta</taxon>
        <taxon>Embryophyta</taxon>
        <taxon>Tracheophyta</taxon>
        <taxon>Spermatophyta</taxon>
        <taxon>Magnoliopsida</taxon>
        <taxon>eudicotyledons</taxon>
        <taxon>Gunneridae</taxon>
        <taxon>Pentapetalae</taxon>
        <taxon>rosids</taxon>
        <taxon>fabids</taxon>
        <taxon>Malpighiales</taxon>
        <taxon>Linaceae</taxon>
        <taxon>Linum</taxon>
    </lineage>
</organism>
<reference evidence="1" key="1">
    <citation type="submission" date="2022-08" db="EMBL/GenBank/DDBJ databases">
        <authorList>
            <person name="Gutierrez-Valencia J."/>
        </authorList>
    </citation>
    <scope>NUCLEOTIDE SEQUENCE</scope>
</reference>
<dbReference type="Pfam" id="PF05910">
    <property type="entry name" value="DUF868"/>
    <property type="match status" value="1"/>
</dbReference>
<dbReference type="PANTHER" id="PTHR31972">
    <property type="entry name" value="EXPRESSED PROTEIN"/>
    <property type="match status" value="1"/>
</dbReference>
<dbReference type="InterPro" id="IPR008586">
    <property type="entry name" value="DUF868_pln"/>
</dbReference>
<dbReference type="PANTHER" id="PTHR31972:SF48">
    <property type="entry name" value="OS04G0407500 PROTEIN"/>
    <property type="match status" value="1"/>
</dbReference>
<dbReference type="EMBL" id="CAMGYJ010000006">
    <property type="protein sequence ID" value="CAI0437058.1"/>
    <property type="molecule type" value="Genomic_DNA"/>
</dbReference>
<evidence type="ECO:0000313" key="2">
    <source>
        <dbReference type="Proteomes" id="UP001154282"/>
    </source>
</evidence>
<sequence>STFKLNTSSSLFRKKKGSRSIDAGGPDSKFDVYWDLSSARYDSGPEPIDGFYVIVLVDSEIALVLGDLADESAVLSKKLLRAAPAAAKVSLISRHEHCSGSTLYSTKARFSETYGEHDILIKCSGGEQRHHHPVLSVCIDKKVVIRVKRLQWNFRGKGP</sequence>
<accession>A0AAV0LSM3</accession>
<protein>
    <submittedName>
        <fullName evidence="1">Uncharacterized protein</fullName>
    </submittedName>
</protein>
<comment type="caution">
    <text evidence="1">The sequence shown here is derived from an EMBL/GenBank/DDBJ whole genome shotgun (WGS) entry which is preliminary data.</text>
</comment>
<keyword evidence="2" id="KW-1185">Reference proteome</keyword>
<gene>
    <name evidence="1" type="ORF">LITE_LOCUS25320</name>
</gene>
<dbReference type="AlphaFoldDB" id="A0AAV0LSM3"/>
<dbReference type="Proteomes" id="UP001154282">
    <property type="component" value="Unassembled WGS sequence"/>
</dbReference>